<dbReference type="InterPro" id="IPR045540">
    <property type="entry name" value="YegS/DAGK_C"/>
</dbReference>
<feature type="domain" description="YegS/DAGK C-terminal" evidence="1">
    <location>
        <begin position="4"/>
        <end position="104"/>
    </location>
</feature>
<evidence type="ECO:0000259" key="1">
    <source>
        <dbReference type="Pfam" id="PF19279"/>
    </source>
</evidence>
<organism evidence="2 3">
    <name type="scientific">Glutamicibacter uratoxydans</name>
    <name type="common">Arthrobacter uratoxydans</name>
    <dbReference type="NCBI Taxonomy" id="43667"/>
    <lineage>
        <taxon>Bacteria</taxon>
        <taxon>Bacillati</taxon>
        <taxon>Actinomycetota</taxon>
        <taxon>Actinomycetes</taxon>
        <taxon>Micrococcales</taxon>
        <taxon>Micrococcaceae</taxon>
        <taxon>Glutamicibacter</taxon>
    </lineage>
</organism>
<dbReference type="AlphaFoldDB" id="A0A4Y4DWF6"/>
<proteinExistence type="predicted"/>
<dbReference type="Pfam" id="PF19279">
    <property type="entry name" value="YegS_C"/>
    <property type="match status" value="1"/>
</dbReference>
<accession>A0A4Y4DWF6</accession>
<dbReference type="Gene3D" id="2.60.200.40">
    <property type="match status" value="1"/>
</dbReference>
<comment type="caution">
    <text evidence="2">The sequence shown here is derived from an EMBL/GenBank/DDBJ whole genome shotgun (WGS) entry which is preliminary data.</text>
</comment>
<sequence length="178" mass="19612">MSGVGLDADMASATSTRLKKYFGWIAYSVPIAQSVFAHRLFSLTYSIDEHKQKSTRAHTVIIGNCGTLSGNMLLIPTARLDDGLLDVALMRPTRRWGWARIAAKLALQGLMRRSVLGQEIIADAMTHDSLSYLQGDRFDATFSIPRILELDGDSFGLVRQISARILPDALRIQSSTSN</sequence>
<protein>
    <recommendedName>
        <fullName evidence="1">YegS/DAGK C-terminal domain-containing protein</fullName>
    </recommendedName>
</protein>
<gene>
    <name evidence="2" type="ORF">AUR04nite_34770</name>
</gene>
<name>A0A4Y4DWF6_GLUUR</name>
<dbReference type="Proteomes" id="UP000316612">
    <property type="component" value="Unassembled WGS sequence"/>
</dbReference>
<reference evidence="2 3" key="1">
    <citation type="submission" date="2019-06" db="EMBL/GenBank/DDBJ databases">
        <title>Whole genome shotgun sequence of Glutamicibacter uratoxydans NBRC 15515.</title>
        <authorList>
            <person name="Hosoyama A."/>
            <person name="Uohara A."/>
            <person name="Ohji S."/>
            <person name="Ichikawa N."/>
        </authorList>
    </citation>
    <scope>NUCLEOTIDE SEQUENCE [LARGE SCALE GENOMIC DNA]</scope>
    <source>
        <strain evidence="2 3">NBRC 15515</strain>
    </source>
</reference>
<evidence type="ECO:0000313" key="3">
    <source>
        <dbReference type="Proteomes" id="UP000316612"/>
    </source>
</evidence>
<dbReference type="EMBL" id="BJNY01000035">
    <property type="protein sequence ID" value="GED07945.1"/>
    <property type="molecule type" value="Genomic_DNA"/>
</dbReference>
<keyword evidence="3" id="KW-1185">Reference proteome</keyword>
<dbReference type="SUPFAM" id="SSF111331">
    <property type="entry name" value="NAD kinase/diacylglycerol kinase-like"/>
    <property type="match status" value="1"/>
</dbReference>
<dbReference type="InterPro" id="IPR016064">
    <property type="entry name" value="NAD/diacylglycerol_kinase_sf"/>
</dbReference>
<evidence type="ECO:0000313" key="2">
    <source>
        <dbReference type="EMBL" id="GED07945.1"/>
    </source>
</evidence>